<evidence type="ECO:0000256" key="1">
    <source>
        <dbReference type="ARBA" id="ARBA00004496"/>
    </source>
</evidence>
<comment type="subcellular location">
    <subcellularLocation>
        <location evidence="1">Cytoplasm</location>
    </subcellularLocation>
    <subcellularLocation>
        <location evidence="2">Nucleus</location>
        <location evidence="2">Nucleolus</location>
    </subcellularLocation>
</comment>
<evidence type="ECO:0000256" key="2">
    <source>
        <dbReference type="ARBA" id="ARBA00004604"/>
    </source>
</evidence>
<dbReference type="GO" id="GO:0034473">
    <property type="term" value="P:U1 snRNA 3'-end processing"/>
    <property type="evidence" value="ECO:0007669"/>
    <property type="project" value="TreeGrafter"/>
</dbReference>
<comment type="caution">
    <text evidence="8">The sequence shown here is derived from an EMBL/GenBank/DDBJ whole genome shotgun (WGS) entry which is preliminary data.</text>
</comment>
<dbReference type="AlphaFoldDB" id="A0A2R6NUQ4"/>
<protein>
    <recommendedName>
        <fullName evidence="6">Ribosomal RNA-processing protein 42</fullName>
    </recommendedName>
</protein>
<evidence type="ECO:0000313" key="8">
    <source>
        <dbReference type="EMBL" id="PSR77084.1"/>
    </source>
</evidence>
<dbReference type="InterPro" id="IPR020568">
    <property type="entry name" value="Ribosomal_Su5_D2-typ_SF"/>
</dbReference>
<evidence type="ECO:0000256" key="6">
    <source>
        <dbReference type="ARBA" id="ARBA00042523"/>
    </source>
</evidence>
<dbReference type="GO" id="GO:0034475">
    <property type="term" value="P:U4 snRNA 3'-end processing"/>
    <property type="evidence" value="ECO:0007669"/>
    <property type="project" value="TreeGrafter"/>
</dbReference>
<dbReference type="GO" id="GO:0000177">
    <property type="term" value="C:cytoplasmic exosome (RNase complex)"/>
    <property type="evidence" value="ECO:0007669"/>
    <property type="project" value="TreeGrafter"/>
</dbReference>
<dbReference type="GO" id="GO:0000176">
    <property type="term" value="C:nuclear exosome (RNase complex)"/>
    <property type="evidence" value="ECO:0007669"/>
    <property type="project" value="TreeGrafter"/>
</dbReference>
<reference evidence="8 9" key="1">
    <citation type="submission" date="2018-02" db="EMBL/GenBank/DDBJ databases">
        <title>Genome sequence of the basidiomycete white-rot fungus Phlebia centrifuga.</title>
        <authorList>
            <person name="Granchi Z."/>
            <person name="Peng M."/>
            <person name="de Vries R.P."/>
            <person name="Hilden K."/>
            <person name="Makela M.R."/>
            <person name="Grigoriev I."/>
            <person name="Riley R."/>
        </authorList>
    </citation>
    <scope>NUCLEOTIDE SEQUENCE [LARGE SCALE GENOMIC DNA]</scope>
    <source>
        <strain evidence="8 9">FBCC195</strain>
    </source>
</reference>
<keyword evidence="4" id="KW-0963">Cytoplasm</keyword>
<dbReference type="Pfam" id="PF01138">
    <property type="entry name" value="RNase_PH"/>
    <property type="match status" value="1"/>
</dbReference>
<evidence type="ECO:0000313" key="9">
    <source>
        <dbReference type="Proteomes" id="UP000186601"/>
    </source>
</evidence>
<keyword evidence="9" id="KW-1185">Reference proteome</keyword>
<dbReference type="GO" id="GO:0071028">
    <property type="term" value="P:nuclear mRNA surveillance"/>
    <property type="evidence" value="ECO:0007669"/>
    <property type="project" value="TreeGrafter"/>
</dbReference>
<dbReference type="Gene3D" id="3.30.230.70">
    <property type="entry name" value="GHMP Kinase, N-terminal domain"/>
    <property type="match status" value="1"/>
</dbReference>
<dbReference type="GO" id="GO:0071038">
    <property type="term" value="P:TRAMP-dependent tRNA surveillance pathway"/>
    <property type="evidence" value="ECO:0007669"/>
    <property type="project" value="TreeGrafter"/>
</dbReference>
<dbReference type="PANTHER" id="PTHR11097:SF8">
    <property type="entry name" value="EXOSOME COMPLEX COMPONENT RRP42"/>
    <property type="match status" value="1"/>
</dbReference>
<dbReference type="GO" id="GO:0005730">
    <property type="term" value="C:nucleolus"/>
    <property type="evidence" value="ECO:0007669"/>
    <property type="project" value="UniProtKB-SubCell"/>
</dbReference>
<gene>
    <name evidence="8" type="ORF">PHLCEN_2v8073</name>
</gene>
<evidence type="ECO:0000256" key="4">
    <source>
        <dbReference type="ARBA" id="ARBA00022490"/>
    </source>
</evidence>
<evidence type="ECO:0000256" key="5">
    <source>
        <dbReference type="ARBA" id="ARBA00022835"/>
    </source>
</evidence>
<dbReference type="InterPro" id="IPR001247">
    <property type="entry name" value="ExoRNase_PH_dom1"/>
</dbReference>
<dbReference type="GO" id="GO:0035925">
    <property type="term" value="F:mRNA 3'-UTR AU-rich region binding"/>
    <property type="evidence" value="ECO:0007669"/>
    <property type="project" value="TreeGrafter"/>
</dbReference>
<comment type="similarity">
    <text evidence="3">Belongs to the RNase PH family.</text>
</comment>
<dbReference type="OrthoDB" id="272245at2759"/>
<keyword evidence="5" id="KW-0271">Exosome</keyword>
<sequence>MAANSFVSKSERSYIQASLHSSPPLRADGRSLADYRTVFLETGVAPLGNGSARVSIGKSLQEGGGGTEVIAAVKLEVEDIELGEGVDGGRIVCTVSWCVSTIHAVCVFLVFDECKDSSPSAYPHLSPNALDDLQYDHTVVLHQTLSHPSLHPNNLGILPKKKAWLLSLDVTVLSDAGNIYDVLFMAARAALWDTRVPRTRGVQYSARKASGGRDEKMVVEEGMESSGFDTRQMPTATDFELLDSWDDGEVLGGREQWPVCITLNVVSLVFTSTQQLSAKSTKGSTRTLFGCYAFGRSFYTFASTPYVLISTIKTTQRASHETTRTW</sequence>
<dbReference type="STRING" id="98765.A0A2R6NUQ4"/>
<dbReference type="GO" id="GO:0034476">
    <property type="term" value="P:U5 snRNA 3'-end processing"/>
    <property type="evidence" value="ECO:0007669"/>
    <property type="project" value="TreeGrafter"/>
</dbReference>
<evidence type="ECO:0000259" key="7">
    <source>
        <dbReference type="Pfam" id="PF01138"/>
    </source>
</evidence>
<dbReference type="PANTHER" id="PTHR11097">
    <property type="entry name" value="EXOSOME COMPLEX EXONUCLEASE RIBOSOMAL RNA PROCESSING PROTEIN"/>
    <property type="match status" value="1"/>
</dbReference>
<dbReference type="GO" id="GO:0016075">
    <property type="term" value="P:rRNA catabolic process"/>
    <property type="evidence" value="ECO:0007669"/>
    <property type="project" value="TreeGrafter"/>
</dbReference>
<dbReference type="InterPro" id="IPR027408">
    <property type="entry name" value="PNPase/RNase_PH_dom_sf"/>
</dbReference>
<dbReference type="Proteomes" id="UP000186601">
    <property type="component" value="Unassembled WGS sequence"/>
</dbReference>
<dbReference type="GO" id="GO:0000467">
    <property type="term" value="P:exonucleolytic trimming to generate mature 3'-end of 5.8S rRNA from tricistronic rRNA transcript (SSU-rRNA, 5.8S rRNA, LSU-rRNA)"/>
    <property type="evidence" value="ECO:0007669"/>
    <property type="project" value="TreeGrafter"/>
</dbReference>
<dbReference type="GO" id="GO:0071035">
    <property type="term" value="P:nuclear polyadenylation-dependent rRNA catabolic process"/>
    <property type="evidence" value="ECO:0007669"/>
    <property type="project" value="TreeGrafter"/>
</dbReference>
<dbReference type="SUPFAM" id="SSF54211">
    <property type="entry name" value="Ribosomal protein S5 domain 2-like"/>
    <property type="match status" value="1"/>
</dbReference>
<name>A0A2R6NUQ4_9APHY</name>
<feature type="domain" description="Exoribonuclease phosphorolytic" evidence="7">
    <location>
        <begin position="35"/>
        <end position="197"/>
    </location>
</feature>
<accession>A0A2R6NUQ4</accession>
<proteinExistence type="inferred from homology"/>
<dbReference type="EMBL" id="MLYV02000814">
    <property type="protein sequence ID" value="PSR77084.1"/>
    <property type="molecule type" value="Genomic_DNA"/>
</dbReference>
<evidence type="ECO:0000256" key="3">
    <source>
        <dbReference type="ARBA" id="ARBA00006678"/>
    </source>
</evidence>
<organism evidence="8 9">
    <name type="scientific">Hermanssonia centrifuga</name>
    <dbReference type="NCBI Taxonomy" id="98765"/>
    <lineage>
        <taxon>Eukaryota</taxon>
        <taxon>Fungi</taxon>
        <taxon>Dikarya</taxon>
        <taxon>Basidiomycota</taxon>
        <taxon>Agaricomycotina</taxon>
        <taxon>Agaricomycetes</taxon>
        <taxon>Polyporales</taxon>
        <taxon>Meruliaceae</taxon>
        <taxon>Hermanssonia</taxon>
    </lineage>
</organism>
<dbReference type="InterPro" id="IPR050590">
    <property type="entry name" value="Exosome_comp_Rrp42_subfam"/>
</dbReference>